<dbReference type="PANTHER" id="PTHR35342:SF5">
    <property type="entry name" value="TRICARBOXYLIC TRANSPORT PROTEIN"/>
    <property type="match status" value="1"/>
</dbReference>
<feature type="domain" description="DUF112" evidence="2">
    <location>
        <begin position="19"/>
        <end position="438"/>
    </location>
</feature>
<dbReference type="PANTHER" id="PTHR35342">
    <property type="entry name" value="TRICARBOXYLIC TRANSPORT PROTEIN"/>
    <property type="match status" value="1"/>
</dbReference>
<accession>A0A7I8DEI8</accession>
<feature type="transmembrane region" description="Helical" evidence="1">
    <location>
        <begin position="169"/>
        <end position="190"/>
    </location>
</feature>
<feature type="transmembrane region" description="Helical" evidence="1">
    <location>
        <begin position="76"/>
        <end position="97"/>
    </location>
</feature>
<evidence type="ECO:0000313" key="4">
    <source>
        <dbReference type="Proteomes" id="UP000593802"/>
    </source>
</evidence>
<protein>
    <recommendedName>
        <fullName evidence="2">DUF112 domain-containing protein</fullName>
    </recommendedName>
</protein>
<feature type="transmembrane region" description="Helical" evidence="1">
    <location>
        <begin position="354"/>
        <end position="377"/>
    </location>
</feature>
<dbReference type="Proteomes" id="UP000593802">
    <property type="component" value="Chromosome"/>
</dbReference>
<keyword evidence="1" id="KW-0812">Transmembrane</keyword>
<feature type="transmembrane region" description="Helical" evidence="1">
    <location>
        <begin position="253"/>
        <end position="277"/>
    </location>
</feature>
<keyword evidence="1" id="KW-1133">Transmembrane helix</keyword>
<dbReference type="AlphaFoldDB" id="A0A7I8DEI8"/>
<dbReference type="KEGG" id="eff:skT53_26870"/>
<feature type="transmembrane region" description="Helical" evidence="1">
    <location>
        <begin position="202"/>
        <end position="222"/>
    </location>
</feature>
<keyword evidence="4" id="KW-1185">Reference proteome</keyword>
<feature type="transmembrane region" description="Helical" evidence="1">
    <location>
        <begin position="463"/>
        <end position="486"/>
    </location>
</feature>
<feature type="transmembrane region" description="Helical" evidence="1">
    <location>
        <begin position="413"/>
        <end position="443"/>
    </location>
</feature>
<evidence type="ECO:0000259" key="2">
    <source>
        <dbReference type="Pfam" id="PF01970"/>
    </source>
</evidence>
<feature type="transmembrane region" description="Helical" evidence="1">
    <location>
        <begin position="318"/>
        <end position="342"/>
    </location>
</feature>
<proteinExistence type="predicted"/>
<dbReference type="InterPro" id="IPR002823">
    <property type="entry name" value="DUF112_TM"/>
</dbReference>
<evidence type="ECO:0000256" key="1">
    <source>
        <dbReference type="SAM" id="Phobius"/>
    </source>
</evidence>
<reference evidence="3 4" key="1">
    <citation type="submission" date="2020-08" db="EMBL/GenBank/DDBJ databases">
        <title>Complete Genome Sequence of Effusibacillus dendaii Strain skT53, Isolated from Farmland soil.</title>
        <authorList>
            <person name="Konishi T."/>
            <person name="Kawasaki H."/>
        </authorList>
    </citation>
    <scope>NUCLEOTIDE SEQUENCE [LARGE SCALE GENOMIC DNA]</scope>
    <source>
        <strain evidence="4">skT53</strain>
    </source>
</reference>
<feature type="transmembrane region" description="Helical" evidence="1">
    <location>
        <begin position="14"/>
        <end position="34"/>
    </location>
</feature>
<keyword evidence="1" id="KW-0472">Membrane</keyword>
<evidence type="ECO:0000313" key="3">
    <source>
        <dbReference type="EMBL" id="BCJ87702.1"/>
    </source>
</evidence>
<dbReference type="EMBL" id="AP023366">
    <property type="protein sequence ID" value="BCJ87702.1"/>
    <property type="molecule type" value="Genomic_DNA"/>
</dbReference>
<feature type="transmembrane region" description="Helical" evidence="1">
    <location>
        <begin position="389"/>
        <end position="406"/>
    </location>
</feature>
<dbReference type="Pfam" id="PF01970">
    <property type="entry name" value="TctA"/>
    <property type="match status" value="1"/>
</dbReference>
<gene>
    <name evidence="3" type="ORF">skT53_26870</name>
</gene>
<feature type="transmembrane region" description="Helical" evidence="1">
    <location>
        <begin position="109"/>
        <end position="134"/>
    </location>
</feature>
<sequence length="506" mass="53907">MNVDHLLSSFDMVFTWYNLLAIVAGVVLGMLFGVTPGLDATSGTSLLLAFTYSLSQETALIFLCALYMAATYSGSITAITVGIPGTPASASTVLDGYELNKQGKAGKALAISISSAVIGGLIGTVALVSLTAPLANIAVKFSAPEYFMLALIGLLIIGGLLGNSRVKGIAMAIVGLFITVIGLDPFTGYPRFTFGFMELMEGISYIPVMIGMFAISEALFMITTLDQKNPYKSGTINNNWPNRKEWKQMVKPMASAGVIGTFLGALPGIGAATANWVTYNEAKRISKEPEMYGKGSIEGLASSEVGAMATVSSSMIPMFTLGIPGSTTDAVLIGALIMHGIVPGPQLMTRNADLVYSVFIALFVIIAIMFIVGAFGVKFWVKMLQAPKGLIVSIILTMSVVGAFSLKNSLMDVWIMFASGILAFVLRKYGYPIVPLILGMVLGQLMQDNFRRALIMSGNGFEIFLTRPISLVILLFIVIGLVYPLLKNGTKGKQKKKHSSEVIISD</sequence>
<feature type="transmembrane region" description="Helical" evidence="1">
    <location>
        <begin position="46"/>
        <end position="70"/>
    </location>
</feature>
<feature type="transmembrane region" description="Helical" evidence="1">
    <location>
        <begin position="146"/>
        <end position="162"/>
    </location>
</feature>
<organism evidence="3 4">
    <name type="scientific">Effusibacillus dendaii</name>
    <dbReference type="NCBI Taxonomy" id="2743772"/>
    <lineage>
        <taxon>Bacteria</taxon>
        <taxon>Bacillati</taxon>
        <taxon>Bacillota</taxon>
        <taxon>Bacilli</taxon>
        <taxon>Bacillales</taxon>
        <taxon>Alicyclobacillaceae</taxon>
        <taxon>Effusibacillus</taxon>
    </lineage>
</organism>
<name>A0A7I8DEI8_9BACL</name>